<dbReference type="PANTHER" id="PTHR30329">
    <property type="entry name" value="STATOR ELEMENT OF FLAGELLAR MOTOR COMPLEX"/>
    <property type="match status" value="1"/>
</dbReference>
<dbReference type="PANTHER" id="PTHR30329:SF21">
    <property type="entry name" value="LIPOPROTEIN YIAD-RELATED"/>
    <property type="match status" value="1"/>
</dbReference>
<dbReference type="Proteomes" id="UP000054624">
    <property type="component" value="Unassembled WGS sequence"/>
</dbReference>
<keyword evidence="8" id="KW-1185">Reference proteome</keyword>
<evidence type="ECO:0000256" key="5">
    <source>
        <dbReference type="SAM" id="SignalP"/>
    </source>
</evidence>
<evidence type="ECO:0000256" key="1">
    <source>
        <dbReference type="ARBA" id="ARBA00004442"/>
    </source>
</evidence>
<gene>
    <name evidence="7" type="ORF">AWB76_02123</name>
</gene>
<dbReference type="AlphaFoldDB" id="A0A158ABA7"/>
<keyword evidence="2 4" id="KW-0472">Membrane</keyword>
<sequence>MNTKMLTKTLAVSVIAAAVLAGCSSTTGPAFNISEIQTSNGQKAFRAECHGLFENGSACMTAAQKMCGNQKVNVLETIAGTKTPSDSRDVIFNCVTPAEPAPAPAPVVAQPAPAPAPVVAPRKLTLGAATNFAVDSAVLTPNAKQILDKFIADAQGVKFSSLTVSGYTDSTASVSHNLALSDRRARAVMDYLKAHGLNADIYSAKGYGKANPIASNATVAGRAENRRVEVVVTP</sequence>
<dbReference type="InterPro" id="IPR050330">
    <property type="entry name" value="Bact_OuterMem_StrucFunc"/>
</dbReference>
<dbReference type="GO" id="GO:0009279">
    <property type="term" value="C:cell outer membrane"/>
    <property type="evidence" value="ECO:0007669"/>
    <property type="project" value="UniProtKB-SubCell"/>
</dbReference>
<comment type="subcellular location">
    <subcellularLocation>
        <location evidence="1">Cell outer membrane</location>
    </subcellularLocation>
</comment>
<keyword evidence="5" id="KW-0732">Signal</keyword>
<dbReference type="EMBL" id="FCOI02000005">
    <property type="protein sequence ID" value="SAK55111.1"/>
    <property type="molecule type" value="Genomic_DNA"/>
</dbReference>
<dbReference type="InterPro" id="IPR036737">
    <property type="entry name" value="OmpA-like_sf"/>
</dbReference>
<evidence type="ECO:0000313" key="7">
    <source>
        <dbReference type="EMBL" id="SAK55111.1"/>
    </source>
</evidence>
<evidence type="ECO:0000313" key="8">
    <source>
        <dbReference type="Proteomes" id="UP000054624"/>
    </source>
</evidence>
<evidence type="ECO:0000259" key="6">
    <source>
        <dbReference type="PROSITE" id="PS51123"/>
    </source>
</evidence>
<dbReference type="InterPro" id="IPR006665">
    <property type="entry name" value="OmpA-like"/>
</dbReference>
<reference evidence="8" key="1">
    <citation type="submission" date="2016-01" db="EMBL/GenBank/DDBJ databases">
        <authorList>
            <person name="Peeters Charlotte."/>
        </authorList>
    </citation>
    <scope>NUCLEOTIDE SEQUENCE [LARGE SCALE GENOMIC DNA]</scope>
</reference>
<dbReference type="SUPFAM" id="SSF103088">
    <property type="entry name" value="OmpA-like"/>
    <property type="match status" value="1"/>
</dbReference>
<dbReference type="Gene3D" id="3.30.1330.60">
    <property type="entry name" value="OmpA-like domain"/>
    <property type="match status" value="1"/>
</dbReference>
<organism evidence="7 8">
    <name type="scientific">Caballeronia temeraria</name>
    <dbReference type="NCBI Taxonomy" id="1777137"/>
    <lineage>
        <taxon>Bacteria</taxon>
        <taxon>Pseudomonadati</taxon>
        <taxon>Pseudomonadota</taxon>
        <taxon>Betaproteobacteria</taxon>
        <taxon>Burkholderiales</taxon>
        <taxon>Burkholderiaceae</taxon>
        <taxon>Caballeronia</taxon>
    </lineage>
</organism>
<evidence type="ECO:0000256" key="4">
    <source>
        <dbReference type="PROSITE-ProRule" id="PRU00473"/>
    </source>
</evidence>
<feature type="chain" id="PRO_5007620331" evidence="5">
    <location>
        <begin position="22"/>
        <end position="234"/>
    </location>
</feature>
<dbReference type="PROSITE" id="PS51257">
    <property type="entry name" value="PROKAR_LIPOPROTEIN"/>
    <property type="match status" value="1"/>
</dbReference>
<dbReference type="STRING" id="1777137.AWB76_02123"/>
<evidence type="ECO:0000256" key="2">
    <source>
        <dbReference type="ARBA" id="ARBA00023136"/>
    </source>
</evidence>
<evidence type="ECO:0000256" key="3">
    <source>
        <dbReference type="ARBA" id="ARBA00023237"/>
    </source>
</evidence>
<dbReference type="Pfam" id="PF00691">
    <property type="entry name" value="OmpA"/>
    <property type="match status" value="1"/>
</dbReference>
<protein>
    <submittedName>
        <fullName evidence="7">Membrane protein</fullName>
    </submittedName>
</protein>
<feature type="domain" description="OmpA-like" evidence="6">
    <location>
        <begin position="119"/>
        <end position="234"/>
    </location>
</feature>
<dbReference type="PRINTS" id="PR01021">
    <property type="entry name" value="OMPADOMAIN"/>
</dbReference>
<dbReference type="PROSITE" id="PS51123">
    <property type="entry name" value="OMPA_2"/>
    <property type="match status" value="1"/>
</dbReference>
<accession>A0A158ABA7</accession>
<keyword evidence="3" id="KW-0998">Cell outer membrane</keyword>
<dbReference type="PRINTS" id="PR01023">
    <property type="entry name" value="NAFLGMOTY"/>
</dbReference>
<name>A0A158ABA7_9BURK</name>
<proteinExistence type="predicted"/>
<dbReference type="CDD" id="cd07185">
    <property type="entry name" value="OmpA_C-like"/>
    <property type="match status" value="1"/>
</dbReference>
<dbReference type="InterPro" id="IPR006664">
    <property type="entry name" value="OMP_bac"/>
</dbReference>
<feature type="signal peptide" evidence="5">
    <location>
        <begin position="1"/>
        <end position="21"/>
    </location>
</feature>